<dbReference type="GO" id="GO:0016787">
    <property type="term" value="F:hydrolase activity"/>
    <property type="evidence" value="ECO:0007669"/>
    <property type="project" value="UniProtKB-KW"/>
</dbReference>
<keyword evidence="3" id="KW-0227">DNA damage</keyword>
<feature type="region of interest" description="Disordered" evidence="7">
    <location>
        <begin position="147"/>
        <end position="166"/>
    </location>
</feature>
<dbReference type="SUPFAM" id="SSF52980">
    <property type="entry name" value="Restriction endonuclease-like"/>
    <property type="match status" value="1"/>
</dbReference>
<keyword evidence="1" id="KW-0540">Nuclease</keyword>
<keyword evidence="9" id="KW-1185">Reference proteome</keyword>
<dbReference type="OrthoDB" id="9801520at2"/>
<evidence type="ECO:0000256" key="7">
    <source>
        <dbReference type="SAM" id="MobiDB-lite"/>
    </source>
</evidence>
<dbReference type="CDD" id="cd00221">
    <property type="entry name" value="Vsr"/>
    <property type="match status" value="1"/>
</dbReference>
<dbReference type="Pfam" id="PF03852">
    <property type="entry name" value="Vsr"/>
    <property type="match status" value="1"/>
</dbReference>
<dbReference type="InterPro" id="IPR004603">
    <property type="entry name" value="DNA_mismatch_endonuc_vsr"/>
</dbReference>
<dbReference type="STRING" id="356660.SAMN05444336_101603"/>
<evidence type="ECO:0000256" key="4">
    <source>
        <dbReference type="ARBA" id="ARBA00022801"/>
    </source>
</evidence>
<reference evidence="8 9" key="1">
    <citation type="submission" date="2016-10" db="EMBL/GenBank/DDBJ databases">
        <authorList>
            <person name="de Groot N.N."/>
        </authorList>
    </citation>
    <scope>NUCLEOTIDE SEQUENCE [LARGE SCALE GENOMIC DNA]</scope>
    <source>
        <strain evidence="8 9">DSM 17890</strain>
    </source>
</reference>
<evidence type="ECO:0000256" key="2">
    <source>
        <dbReference type="ARBA" id="ARBA00022759"/>
    </source>
</evidence>
<dbReference type="Proteomes" id="UP000199118">
    <property type="component" value="Unassembled WGS sequence"/>
</dbReference>
<keyword evidence="5" id="KW-0234">DNA repair</keyword>
<organism evidence="8 9">
    <name type="scientific">Albimonas donghaensis</name>
    <dbReference type="NCBI Taxonomy" id="356660"/>
    <lineage>
        <taxon>Bacteria</taxon>
        <taxon>Pseudomonadati</taxon>
        <taxon>Pseudomonadota</taxon>
        <taxon>Alphaproteobacteria</taxon>
        <taxon>Rhodobacterales</taxon>
        <taxon>Paracoccaceae</taxon>
        <taxon>Albimonas</taxon>
    </lineage>
</organism>
<evidence type="ECO:0000256" key="1">
    <source>
        <dbReference type="ARBA" id="ARBA00022722"/>
    </source>
</evidence>
<gene>
    <name evidence="8" type="ORF">SAMN05444336_101603</name>
</gene>
<protein>
    <submittedName>
        <fullName evidence="8">T/G mismatch-specific endonuclease</fullName>
    </submittedName>
</protein>
<evidence type="ECO:0000256" key="6">
    <source>
        <dbReference type="ARBA" id="ARBA00029466"/>
    </source>
</evidence>
<dbReference type="GO" id="GO:0004519">
    <property type="term" value="F:endonuclease activity"/>
    <property type="evidence" value="ECO:0007669"/>
    <property type="project" value="UniProtKB-KW"/>
</dbReference>
<evidence type="ECO:0000313" key="9">
    <source>
        <dbReference type="Proteomes" id="UP000199118"/>
    </source>
</evidence>
<accession>A0A1H2SAJ6</accession>
<sequence>MADVYDAATRSRTMAAVKGRNTTPELRLRRALHALGLRHRLGGRGLPGRPDLVFPGRRAAVFVHGCFWHRHAGCPRATTPATRTDYWAPKFARNIARDAEVQAALLAQGWRVGVVWECALRVRETPATAQACADWLRGEAAWLELPAPAAPSAEREAPSEPGAPRR</sequence>
<dbReference type="InterPro" id="IPR011335">
    <property type="entry name" value="Restrct_endonuc-II-like"/>
</dbReference>
<evidence type="ECO:0000256" key="3">
    <source>
        <dbReference type="ARBA" id="ARBA00022763"/>
    </source>
</evidence>
<dbReference type="NCBIfam" id="TIGR00632">
    <property type="entry name" value="vsr"/>
    <property type="match status" value="1"/>
</dbReference>
<dbReference type="Gene3D" id="3.40.960.10">
    <property type="entry name" value="VSR Endonuclease"/>
    <property type="match status" value="1"/>
</dbReference>
<dbReference type="AlphaFoldDB" id="A0A1H2SAJ6"/>
<evidence type="ECO:0000256" key="5">
    <source>
        <dbReference type="ARBA" id="ARBA00023204"/>
    </source>
</evidence>
<dbReference type="RefSeq" id="WP_092679631.1">
    <property type="nucleotide sequence ID" value="NZ_FNMZ01000001.1"/>
</dbReference>
<name>A0A1H2SAJ6_9RHOB</name>
<proteinExistence type="inferred from homology"/>
<keyword evidence="4" id="KW-0378">Hydrolase</keyword>
<comment type="similarity">
    <text evidence="6">Belongs to the Vsr family.</text>
</comment>
<dbReference type="GO" id="GO:0006298">
    <property type="term" value="P:mismatch repair"/>
    <property type="evidence" value="ECO:0007669"/>
    <property type="project" value="InterPro"/>
</dbReference>
<dbReference type="EMBL" id="FNMZ01000001">
    <property type="protein sequence ID" value="SDW28683.1"/>
    <property type="molecule type" value="Genomic_DNA"/>
</dbReference>
<evidence type="ECO:0000313" key="8">
    <source>
        <dbReference type="EMBL" id="SDW28683.1"/>
    </source>
</evidence>
<keyword evidence="2 8" id="KW-0255">Endonuclease</keyword>